<proteinExistence type="predicted"/>
<dbReference type="OrthoDB" id="2323347at2"/>
<accession>R2VBU0</accession>
<sequence>MKKLVAKFKTSSGKVQTWSLENPTTTKTPTEIKGLLGRLGDLKLFKKDDAFLFNTVDSAAYVETTEQEIFKG</sequence>
<evidence type="ECO:0008006" key="5">
    <source>
        <dbReference type="Google" id="ProtNLM"/>
    </source>
</evidence>
<dbReference type="Pfam" id="PF11148">
    <property type="entry name" value="DUF2922"/>
    <property type="match status" value="1"/>
</dbReference>
<reference evidence="2 4" key="2">
    <citation type="submission" date="2013-03" db="EMBL/GenBank/DDBJ databases">
        <title>The Genome Sequence of Enterococcus gilvus ATCC BAA-350 (PacBio/Illumina hybrid assembly).</title>
        <authorList>
            <consortium name="The Broad Institute Genomics Platform"/>
            <consortium name="The Broad Institute Genome Sequencing Center for Infectious Disease"/>
            <person name="Earl A."/>
            <person name="Russ C."/>
            <person name="Gilmore M."/>
            <person name="Surin D."/>
            <person name="Walker B."/>
            <person name="Young S."/>
            <person name="Zeng Q."/>
            <person name="Gargeya S."/>
            <person name="Fitzgerald M."/>
            <person name="Haas B."/>
            <person name="Abouelleil A."/>
            <person name="Allen A.W."/>
            <person name="Alvarado L."/>
            <person name="Arachchi H.M."/>
            <person name="Berlin A.M."/>
            <person name="Chapman S.B."/>
            <person name="Gainer-Dewar J."/>
            <person name="Goldberg J."/>
            <person name="Griggs A."/>
            <person name="Gujja S."/>
            <person name="Hansen M."/>
            <person name="Howarth C."/>
            <person name="Imamovic A."/>
            <person name="Ireland A."/>
            <person name="Larimer J."/>
            <person name="McCowan C."/>
            <person name="Murphy C."/>
            <person name="Pearson M."/>
            <person name="Poon T.W."/>
            <person name="Priest M."/>
            <person name="Roberts A."/>
            <person name="Saif S."/>
            <person name="Shea T."/>
            <person name="Sisk P."/>
            <person name="Sykes S."/>
            <person name="Wortman J."/>
            <person name="Nusbaum C."/>
            <person name="Birren B."/>
        </authorList>
    </citation>
    <scope>NUCLEOTIDE SEQUENCE [LARGE SCALE GENOMIC DNA]</scope>
    <source>
        <strain evidence="2 4">ATCC BAA-350</strain>
    </source>
</reference>
<dbReference type="GeneID" id="301213623"/>
<name>R2VBU0_9ENTE</name>
<evidence type="ECO:0000313" key="4">
    <source>
        <dbReference type="Proteomes" id="UP000014160"/>
    </source>
</evidence>
<organism evidence="1 3">
    <name type="scientific">Enterococcus gilvus ATCC BAA-350</name>
    <dbReference type="NCBI Taxonomy" id="1158614"/>
    <lineage>
        <taxon>Bacteria</taxon>
        <taxon>Bacillati</taxon>
        <taxon>Bacillota</taxon>
        <taxon>Bacilli</taxon>
        <taxon>Lactobacillales</taxon>
        <taxon>Enterococcaceae</taxon>
        <taxon>Enterococcus</taxon>
    </lineage>
</organism>
<dbReference type="Proteomes" id="UP000014160">
    <property type="component" value="Unassembled WGS sequence"/>
</dbReference>
<dbReference type="HOGENOM" id="CLU_181401_0_0_9"/>
<reference evidence="1 3" key="1">
    <citation type="submission" date="2013-02" db="EMBL/GenBank/DDBJ databases">
        <title>The Genome Sequence of Enterococcus gilvus ATCC BAA-350.</title>
        <authorList>
            <consortium name="The Broad Institute Genome Sequencing Platform"/>
            <consortium name="The Broad Institute Genome Sequencing Center for Infectious Disease"/>
            <person name="Earl A.M."/>
            <person name="Gilmore M.S."/>
            <person name="Lebreton F."/>
            <person name="Walker B."/>
            <person name="Young S.K."/>
            <person name="Zeng Q."/>
            <person name="Gargeya S."/>
            <person name="Fitzgerald M."/>
            <person name="Haas B."/>
            <person name="Abouelleil A."/>
            <person name="Alvarado L."/>
            <person name="Arachchi H.M."/>
            <person name="Berlin A.M."/>
            <person name="Chapman S.B."/>
            <person name="Dewar J."/>
            <person name="Goldberg J."/>
            <person name="Griggs A."/>
            <person name="Gujja S."/>
            <person name="Hansen M."/>
            <person name="Howarth C."/>
            <person name="Imamovic A."/>
            <person name="Larimer J."/>
            <person name="McCowan C."/>
            <person name="Murphy C."/>
            <person name="Neiman D."/>
            <person name="Pearson M."/>
            <person name="Priest M."/>
            <person name="Roberts A."/>
            <person name="Saif S."/>
            <person name="Shea T."/>
            <person name="Sisk P."/>
            <person name="Sykes S."/>
            <person name="Wortman J."/>
            <person name="Nusbaum C."/>
            <person name="Birren B."/>
        </authorList>
    </citation>
    <scope>NUCLEOTIDE SEQUENCE [LARGE SCALE GENOMIC DNA]</scope>
    <source>
        <strain evidence="1 3">ATCC BAA-350</strain>
    </source>
</reference>
<evidence type="ECO:0000313" key="1">
    <source>
        <dbReference type="EMBL" id="EOI55071.1"/>
    </source>
</evidence>
<gene>
    <name evidence="2" type="ORF">I592_00848</name>
    <name evidence="1" type="ORF">UKC_03112</name>
</gene>
<dbReference type="EMBL" id="ASWH01000001">
    <property type="protein sequence ID" value="EOW81552.1"/>
    <property type="molecule type" value="Genomic_DNA"/>
</dbReference>
<dbReference type="PATRIC" id="fig|1158614.3.peg.3104"/>
<evidence type="ECO:0000313" key="2">
    <source>
        <dbReference type="EMBL" id="EOW81552.1"/>
    </source>
</evidence>
<protein>
    <recommendedName>
        <fullName evidence="5">DUF2922 family protein</fullName>
    </recommendedName>
</protein>
<dbReference type="Proteomes" id="UP000013750">
    <property type="component" value="Unassembled WGS sequence"/>
</dbReference>
<dbReference type="AlphaFoldDB" id="R2VBU0"/>
<evidence type="ECO:0000313" key="3">
    <source>
        <dbReference type="Proteomes" id="UP000013750"/>
    </source>
</evidence>
<keyword evidence="4" id="KW-1185">Reference proteome</keyword>
<dbReference type="EMBL" id="AJDQ01000009">
    <property type="protein sequence ID" value="EOI55071.1"/>
    <property type="molecule type" value="Genomic_DNA"/>
</dbReference>
<dbReference type="InterPro" id="IPR021321">
    <property type="entry name" value="DUF2922"/>
</dbReference>
<comment type="caution">
    <text evidence="1">The sequence shown here is derived from an EMBL/GenBank/DDBJ whole genome shotgun (WGS) entry which is preliminary data.</text>
</comment>
<dbReference type="RefSeq" id="WP_010781474.1">
    <property type="nucleotide sequence ID" value="NZ_ASWH01000001.1"/>
</dbReference>